<dbReference type="SUPFAM" id="SSF48208">
    <property type="entry name" value="Six-hairpin glycosidases"/>
    <property type="match status" value="1"/>
</dbReference>
<dbReference type="GO" id="GO:0004553">
    <property type="term" value="F:hydrolase activity, hydrolyzing O-glycosyl compounds"/>
    <property type="evidence" value="ECO:0007669"/>
    <property type="project" value="TreeGrafter"/>
</dbReference>
<proteinExistence type="inferred from homology"/>
<dbReference type="InterPro" id="IPR011013">
    <property type="entry name" value="Gal_mutarotase_sf_dom"/>
</dbReference>
<protein>
    <submittedName>
        <fullName evidence="10">Glycoside hydrolase family 65 protein</fullName>
    </submittedName>
</protein>
<dbReference type="EMBL" id="SJKC01000007">
    <property type="protein sequence ID" value="TCC30727.1"/>
    <property type="molecule type" value="Genomic_DNA"/>
</dbReference>
<dbReference type="Gene3D" id="2.70.98.40">
    <property type="entry name" value="Glycoside hydrolase, family 65, N-terminal domain"/>
    <property type="match status" value="1"/>
</dbReference>
<feature type="domain" description="Glycoside hydrolase family 65 N-terminal" evidence="9">
    <location>
        <begin position="27"/>
        <end position="274"/>
    </location>
</feature>
<dbReference type="Pfam" id="PF03636">
    <property type="entry name" value="Glyco_hydro_65N"/>
    <property type="match status" value="1"/>
</dbReference>
<keyword evidence="4" id="KW-0326">Glycosidase</keyword>
<evidence type="ECO:0000259" key="8">
    <source>
        <dbReference type="Pfam" id="PF03633"/>
    </source>
</evidence>
<evidence type="ECO:0000256" key="5">
    <source>
        <dbReference type="PIRSR" id="PIRSR036289-50"/>
    </source>
</evidence>
<feature type="binding site" evidence="6">
    <location>
        <begin position="625"/>
        <end position="626"/>
    </location>
    <ligand>
        <name>substrate</name>
    </ligand>
</feature>
<keyword evidence="3" id="KW-0808">Transferase</keyword>
<evidence type="ECO:0000313" key="11">
    <source>
        <dbReference type="Proteomes" id="UP000294225"/>
    </source>
</evidence>
<feature type="active site" description="Proton donor" evidence="5">
    <location>
        <position position="505"/>
    </location>
</feature>
<dbReference type="InterPro" id="IPR012341">
    <property type="entry name" value="6hp_glycosidase-like_sf"/>
</dbReference>
<feature type="domain" description="Glycoside hydrolase family 65 C-terminal" evidence="8">
    <location>
        <begin position="737"/>
        <end position="795"/>
    </location>
</feature>
<dbReference type="RefSeq" id="WP_131499544.1">
    <property type="nucleotide sequence ID" value="NZ_SJKC01000007.1"/>
</dbReference>
<dbReference type="Gene3D" id="2.60.420.10">
    <property type="entry name" value="Maltose phosphorylase, domain 3"/>
    <property type="match status" value="1"/>
</dbReference>
<keyword evidence="10" id="KW-0378">Hydrolase</keyword>
<dbReference type="PIRSF" id="PIRSF036289">
    <property type="entry name" value="Glycosyl_hydrolase_malt_phosph"/>
    <property type="match status" value="1"/>
</dbReference>
<dbReference type="InterPro" id="IPR017045">
    <property type="entry name" value="Malt_Pase/Glycosyl_Hdrlase"/>
</dbReference>
<dbReference type="FunFam" id="1.50.10.10:FF:000053">
    <property type="entry name" value="Putative glycosyl hydrolase"/>
    <property type="match status" value="1"/>
</dbReference>
<dbReference type="InterPro" id="IPR037018">
    <property type="entry name" value="GH65_N"/>
</dbReference>
<comment type="caution">
    <text evidence="10">The sequence shown here is derived from an EMBL/GenBank/DDBJ whole genome shotgun (WGS) entry which is preliminary data.</text>
</comment>
<dbReference type="InterPro" id="IPR005196">
    <property type="entry name" value="Glyco_hydro_65_N"/>
</dbReference>
<feature type="binding site" evidence="6">
    <location>
        <begin position="366"/>
        <end position="367"/>
    </location>
    <ligand>
        <name>substrate</name>
    </ligand>
</feature>
<evidence type="ECO:0000256" key="2">
    <source>
        <dbReference type="ARBA" id="ARBA00022676"/>
    </source>
</evidence>
<dbReference type="Gene3D" id="1.50.10.10">
    <property type="match status" value="1"/>
</dbReference>
<evidence type="ECO:0000313" key="10">
    <source>
        <dbReference type="EMBL" id="TCC30727.1"/>
    </source>
</evidence>
<evidence type="ECO:0000259" key="9">
    <source>
        <dbReference type="Pfam" id="PF03636"/>
    </source>
</evidence>
<evidence type="ECO:0000256" key="4">
    <source>
        <dbReference type="ARBA" id="ARBA00023295"/>
    </source>
</evidence>
<dbReference type="PANTHER" id="PTHR11051">
    <property type="entry name" value="GLYCOSYL HYDROLASE-RELATED"/>
    <property type="match status" value="1"/>
</dbReference>
<comment type="similarity">
    <text evidence="1">Belongs to the glycosyl hydrolase 65 family.</text>
</comment>
<gene>
    <name evidence="10" type="ORF">E0H92_37015</name>
</gene>
<keyword evidence="2" id="KW-0328">Glycosyltransferase</keyword>
<dbReference type="InterPro" id="IPR008928">
    <property type="entry name" value="6-hairpin_glycosidase_sf"/>
</dbReference>
<dbReference type="PANTHER" id="PTHR11051:SF8">
    <property type="entry name" value="PROTEIN-GLUCOSYLGALACTOSYLHYDROXYLYSINE GLUCOSIDASE"/>
    <property type="match status" value="1"/>
</dbReference>
<accession>A0A4R0IE23</accession>
<dbReference type="SUPFAM" id="SSF74650">
    <property type="entry name" value="Galactose mutarotase-like"/>
    <property type="match status" value="1"/>
</dbReference>
<evidence type="ECO:0000256" key="1">
    <source>
        <dbReference type="ARBA" id="ARBA00006768"/>
    </source>
</evidence>
<evidence type="ECO:0000259" key="7">
    <source>
        <dbReference type="Pfam" id="PF03632"/>
    </source>
</evidence>
<evidence type="ECO:0000256" key="3">
    <source>
        <dbReference type="ARBA" id="ARBA00022679"/>
    </source>
</evidence>
<sequence>MSAVSAATAAEHRPARGTVAGWILAFSGYDPADERRREALCTTGNGCFATRGAWAGSVAGDHHYPGTYLAGYYNRLPDTIAETRVENESLVNVPDWLPLTFAVGTGAWWTPDTTQIDEYELELDTRRGVVTRRFLLRDASGRQIRGVERRFASMADPHLAGQSLAVTAVNWSGRLRIGSAVHGAVTNSGVERYRKLAGHHLDELTPFVADGNLIVTATTSQSRHRIAVGSRTVAAHNGWTTRTDDTSAYGELTADVTAGEVVTVEKVAAIHGSRDDGISEPGLATQLALTNAPCFADLLEAHVLAWSQLWRRFAIDLEESYDGTLPAVRLNIFHLLQSISPHTADVDAGVPARGLHGEAYRGHVFWDELFVFPVLTFRMPDLARSLLLYRCRRLPAARLAARQLGLRGARFPWQSGSDGREESQRLHLNPLSGHWTEDGTDLQRHVGLAVAYTMWQYVETTGDTEFLSSHGAEVIVEVARFFAGLSEYDAGRDRYVIRGVVGPDEFHTAYPGRAQPGIDNNAYTNVMAAWLFDVAARALDRLPAWRRTELVDSLGLHQEELNHWDELTRRLYVPFHDGVISQFEGYEQLTELDWPRYRQQYGDIRRLDRILEAEGRDVTSYQVSKQADVLMLLYLLPLQDLHALMARLGYPLSAETVRRTVEYYLARTCHGSSLSAIVHAWGLATLDPDQALAFLEQALHSDAGDALRTGTTAEGIHLGAMAGSADLIQRCFTGLTTTNDVLRFGPHWPARLGRLQMVLRYRGHRMTAEISSTTVTVTVDPEPGSAVAVRCYGHTRQLEPGDSNTWTAPSFGHLRHQRPGASSCPVISG</sequence>
<reference evidence="10 11" key="1">
    <citation type="submission" date="2019-02" db="EMBL/GenBank/DDBJ databases">
        <title>Kribbella capetownensis sp. nov. and Kribbella speibonae sp. nov., isolated from soil.</title>
        <authorList>
            <person name="Curtis S.M."/>
            <person name="Norton I."/>
            <person name="Everest G.J."/>
            <person name="Meyers P.R."/>
        </authorList>
    </citation>
    <scope>NUCLEOTIDE SEQUENCE [LARGE SCALE GENOMIC DNA]</scope>
    <source>
        <strain evidence="10 11">YM55</strain>
    </source>
</reference>
<dbReference type="AlphaFoldDB" id="A0A4R0IE23"/>
<evidence type="ECO:0000256" key="6">
    <source>
        <dbReference type="PIRSR" id="PIRSR036289-51"/>
    </source>
</evidence>
<dbReference type="InterPro" id="IPR005195">
    <property type="entry name" value="Glyco_hydro_65_M"/>
</dbReference>
<dbReference type="InterPro" id="IPR005194">
    <property type="entry name" value="Glyco_hydro_65_C"/>
</dbReference>
<feature type="domain" description="Glycoside hydrolase family 65 central catalytic" evidence="7">
    <location>
        <begin position="329"/>
        <end position="724"/>
    </location>
</feature>
<dbReference type="GO" id="GO:0030246">
    <property type="term" value="F:carbohydrate binding"/>
    <property type="evidence" value="ECO:0007669"/>
    <property type="project" value="InterPro"/>
</dbReference>
<organism evidence="10 11">
    <name type="scientific">Kribbella speibonae</name>
    <dbReference type="NCBI Taxonomy" id="1572660"/>
    <lineage>
        <taxon>Bacteria</taxon>
        <taxon>Bacillati</taxon>
        <taxon>Actinomycetota</taxon>
        <taxon>Actinomycetes</taxon>
        <taxon>Propionibacteriales</taxon>
        <taxon>Kribbellaceae</taxon>
        <taxon>Kribbella</taxon>
    </lineage>
</organism>
<name>A0A4R0IE23_9ACTN</name>
<dbReference type="Proteomes" id="UP000294225">
    <property type="component" value="Unassembled WGS sequence"/>
</dbReference>
<dbReference type="GO" id="GO:0005975">
    <property type="term" value="P:carbohydrate metabolic process"/>
    <property type="evidence" value="ECO:0007669"/>
    <property type="project" value="InterPro"/>
</dbReference>
<dbReference type="GO" id="GO:0016757">
    <property type="term" value="F:glycosyltransferase activity"/>
    <property type="evidence" value="ECO:0007669"/>
    <property type="project" value="UniProtKB-KW"/>
</dbReference>
<dbReference type="Pfam" id="PF03633">
    <property type="entry name" value="Glyco_hydro_65C"/>
    <property type="match status" value="1"/>
</dbReference>
<dbReference type="Pfam" id="PF03632">
    <property type="entry name" value="Glyco_hydro_65m"/>
    <property type="match status" value="1"/>
</dbReference>